<feature type="region of interest" description="Disordered" evidence="1">
    <location>
        <begin position="142"/>
        <end position="168"/>
    </location>
</feature>
<organism evidence="2 3">
    <name type="scientific">Sphenostylis stenocarpa</name>
    <dbReference type="NCBI Taxonomy" id="92480"/>
    <lineage>
        <taxon>Eukaryota</taxon>
        <taxon>Viridiplantae</taxon>
        <taxon>Streptophyta</taxon>
        <taxon>Embryophyta</taxon>
        <taxon>Tracheophyta</taxon>
        <taxon>Spermatophyta</taxon>
        <taxon>Magnoliopsida</taxon>
        <taxon>eudicotyledons</taxon>
        <taxon>Gunneridae</taxon>
        <taxon>Pentapetalae</taxon>
        <taxon>rosids</taxon>
        <taxon>fabids</taxon>
        <taxon>Fabales</taxon>
        <taxon>Fabaceae</taxon>
        <taxon>Papilionoideae</taxon>
        <taxon>50 kb inversion clade</taxon>
        <taxon>NPAAA clade</taxon>
        <taxon>indigoferoid/millettioid clade</taxon>
        <taxon>Phaseoleae</taxon>
        <taxon>Sphenostylis</taxon>
    </lineage>
</organism>
<reference evidence="2" key="1">
    <citation type="submission" date="2023-10" db="EMBL/GenBank/DDBJ databases">
        <authorList>
            <person name="Domelevo Entfellner J.-B."/>
        </authorList>
    </citation>
    <scope>NUCLEOTIDE SEQUENCE</scope>
</reference>
<dbReference type="AlphaFoldDB" id="A0AA86VBT6"/>
<evidence type="ECO:0000313" key="3">
    <source>
        <dbReference type="Proteomes" id="UP001189624"/>
    </source>
</evidence>
<feature type="region of interest" description="Disordered" evidence="1">
    <location>
        <begin position="251"/>
        <end position="278"/>
    </location>
</feature>
<evidence type="ECO:0000313" key="2">
    <source>
        <dbReference type="EMBL" id="CAJ1929731.1"/>
    </source>
</evidence>
<sequence>MEKTWSRRATLCPSLFSKEQLEHLYKIFSTQVVHSCKIRAKYALHEFYDLLPLATSKPIEAKKELENQSTFFMTLAIYGLPVEYSPTRDHGSNINNSYNWYHNTRFLGKLFMVQTRMEARLDNLEKGFKSLLEMMHNVNRTLQQKTNSTEKSDDGGTQGEGNDMRKSSLEDRWRRLEIPIEMKAKVFSWNAKIMIQEPDNTASIPAGIHKILEEAEFLHTPTKGDDTSALASWSNSSGYSHMGLRILHGKPPCPTNPAQASITESTLPTDQSRATLVA</sequence>
<accession>A0AA86VBT6</accession>
<dbReference type="EMBL" id="OY731399">
    <property type="protein sequence ID" value="CAJ1929731.1"/>
    <property type="molecule type" value="Genomic_DNA"/>
</dbReference>
<dbReference type="Proteomes" id="UP001189624">
    <property type="component" value="Chromosome 2"/>
</dbReference>
<proteinExistence type="predicted"/>
<keyword evidence="3" id="KW-1185">Reference proteome</keyword>
<protein>
    <submittedName>
        <fullName evidence="2">Uncharacterized protein</fullName>
    </submittedName>
</protein>
<dbReference type="Gramene" id="rna-AYBTSS11_LOCUS4538">
    <property type="protein sequence ID" value="CAJ1929731.1"/>
    <property type="gene ID" value="gene-AYBTSS11_LOCUS4538"/>
</dbReference>
<gene>
    <name evidence="2" type="ORF">AYBTSS11_LOCUS4538</name>
</gene>
<name>A0AA86VBT6_9FABA</name>
<evidence type="ECO:0000256" key="1">
    <source>
        <dbReference type="SAM" id="MobiDB-lite"/>
    </source>
</evidence>
<feature type="compositionally biased region" description="Polar residues" evidence="1">
    <location>
        <begin position="256"/>
        <end position="278"/>
    </location>
</feature>